<dbReference type="AlphaFoldDB" id="A0AAV5RJ78"/>
<dbReference type="Pfam" id="PF00445">
    <property type="entry name" value="Ribonuclease_T2"/>
    <property type="match status" value="1"/>
</dbReference>
<dbReference type="GO" id="GO:0005775">
    <property type="term" value="C:vacuolar lumen"/>
    <property type="evidence" value="ECO:0007669"/>
    <property type="project" value="UniProtKB-SubCell"/>
</dbReference>
<evidence type="ECO:0000256" key="11">
    <source>
        <dbReference type="ARBA" id="ARBA00023157"/>
    </source>
</evidence>
<dbReference type="PANTHER" id="PTHR11240">
    <property type="entry name" value="RIBONUCLEASE T2"/>
    <property type="match status" value="1"/>
</dbReference>
<gene>
    <name evidence="19" type="ORF">DASB73_025430</name>
</gene>
<evidence type="ECO:0000256" key="7">
    <source>
        <dbReference type="ARBA" id="ARBA00022722"/>
    </source>
</evidence>
<organism evidence="19 20">
    <name type="scientific">Starmerella bacillaris</name>
    <name type="common">Yeast</name>
    <name type="synonym">Candida zemplinina</name>
    <dbReference type="NCBI Taxonomy" id="1247836"/>
    <lineage>
        <taxon>Eukaryota</taxon>
        <taxon>Fungi</taxon>
        <taxon>Dikarya</taxon>
        <taxon>Ascomycota</taxon>
        <taxon>Saccharomycotina</taxon>
        <taxon>Dipodascomycetes</taxon>
        <taxon>Dipodascales</taxon>
        <taxon>Trichomonascaceae</taxon>
        <taxon>Starmerella</taxon>
    </lineage>
</organism>
<protein>
    <recommendedName>
        <fullName evidence="4">ribonuclease T2</fullName>
        <ecNumber evidence="4">4.6.1.19</ecNumber>
    </recommendedName>
</protein>
<keyword evidence="7" id="KW-0540">Nuclease</keyword>
<dbReference type="GO" id="GO:0003723">
    <property type="term" value="F:RNA binding"/>
    <property type="evidence" value="ECO:0007669"/>
    <property type="project" value="InterPro"/>
</dbReference>
<sequence length="409" mass="45908">MGAGFSSLGSSDLVAQIETDQTLVGTTNLNFLETNHTSCPIDSPWSCSVPGGDSCCYEGQNGLFLQTQFWDYDPATGPSDLWTLHGLWSDRCQGGYNQFCNTEWSIRDARRELEELGMHELIEKMDTVWKNMGRPDDQLWTHEFNKHGTCMSTVSPKCYPEDSGNQNVGDFFNSAVTLFESLPTYEWLKMDGIVPDNHRTYSVAEFSSSLARYTNGRTVFLGCDRHNNINQVWYFYKLKGSVANGQFEMVDSISTSTCTDGFRYLPKQEDDDVPGFPDYPGGHKPGKGKTRQNLYVQKSKSKKKKKLGKQGCIISDGSWYRGGTCATFQVVPDDKGVHLTSSKGDCGINGGVFQCNNKVDWSSFEVDDDGFLSYEGEDTWSAKDTPRKQHRMPVTIGDNENEEIYLRLA</sequence>
<evidence type="ECO:0000256" key="5">
    <source>
        <dbReference type="ARBA" id="ARBA00022490"/>
    </source>
</evidence>
<keyword evidence="11" id="KW-1015">Disulfide bond</keyword>
<keyword evidence="9" id="KW-0255">Endonuclease</keyword>
<dbReference type="PROSITE" id="PS00531">
    <property type="entry name" value="RNASE_T2_2"/>
    <property type="match status" value="1"/>
</dbReference>
<evidence type="ECO:0000256" key="8">
    <source>
        <dbReference type="ARBA" id="ARBA00022729"/>
    </source>
</evidence>
<reference evidence="19 20" key="1">
    <citation type="journal article" date="2023" name="Elife">
        <title>Identification of key yeast species and microbe-microbe interactions impacting larval growth of Drosophila in the wild.</title>
        <authorList>
            <person name="Mure A."/>
            <person name="Sugiura Y."/>
            <person name="Maeda R."/>
            <person name="Honda K."/>
            <person name="Sakurai N."/>
            <person name="Takahashi Y."/>
            <person name="Watada M."/>
            <person name="Katoh T."/>
            <person name="Gotoh A."/>
            <person name="Gotoh Y."/>
            <person name="Taniguchi I."/>
            <person name="Nakamura K."/>
            <person name="Hayashi T."/>
            <person name="Katayama T."/>
            <person name="Uemura T."/>
            <person name="Hattori Y."/>
        </authorList>
    </citation>
    <scope>NUCLEOTIDE SEQUENCE [LARGE SCALE GENOMIC DNA]</scope>
    <source>
        <strain evidence="19 20">SB-73</strain>
    </source>
</reference>
<accession>A0AAV5RJ78</accession>
<feature type="active site" evidence="15">
    <location>
        <position position="143"/>
    </location>
</feature>
<evidence type="ECO:0000256" key="16">
    <source>
        <dbReference type="RuleBase" id="RU004328"/>
    </source>
</evidence>
<evidence type="ECO:0000313" key="20">
    <source>
        <dbReference type="Proteomes" id="UP001362899"/>
    </source>
</evidence>
<dbReference type="GO" id="GO:0016787">
    <property type="term" value="F:hydrolase activity"/>
    <property type="evidence" value="ECO:0007669"/>
    <property type="project" value="UniProtKB-KW"/>
</dbReference>
<evidence type="ECO:0000256" key="15">
    <source>
        <dbReference type="PIRSR" id="PIRSR633697-1"/>
    </source>
</evidence>
<evidence type="ECO:0000256" key="3">
    <source>
        <dbReference type="ARBA" id="ARBA00007469"/>
    </source>
</evidence>
<dbReference type="InterPro" id="IPR001568">
    <property type="entry name" value="RNase_T2-like"/>
</dbReference>
<keyword evidence="12" id="KW-0325">Glycoprotein</keyword>
<comment type="similarity">
    <text evidence="3 16">Belongs to the RNase T2 family.</text>
</comment>
<feature type="active site" evidence="15">
    <location>
        <position position="85"/>
    </location>
</feature>
<proteinExistence type="inferred from homology"/>
<dbReference type="InterPro" id="IPR036430">
    <property type="entry name" value="RNase_T2-like_sf"/>
</dbReference>
<evidence type="ECO:0000256" key="13">
    <source>
        <dbReference type="ARBA" id="ARBA00023239"/>
    </source>
</evidence>
<evidence type="ECO:0000256" key="6">
    <source>
        <dbReference type="ARBA" id="ARBA00022554"/>
    </source>
</evidence>
<keyword evidence="8" id="KW-0732">Signal</keyword>
<evidence type="ECO:0000259" key="18">
    <source>
        <dbReference type="Pfam" id="PF25488"/>
    </source>
</evidence>
<comment type="subcellular location">
    <subcellularLocation>
        <location evidence="2">Cytoplasm</location>
    </subcellularLocation>
    <subcellularLocation>
        <location evidence="1">Vacuole lumen</location>
    </subcellularLocation>
</comment>
<dbReference type="Proteomes" id="UP001362899">
    <property type="component" value="Unassembled WGS sequence"/>
</dbReference>
<dbReference type="SUPFAM" id="SSF55895">
    <property type="entry name" value="Ribonuclease Rh-like"/>
    <property type="match status" value="1"/>
</dbReference>
<dbReference type="GO" id="GO:0033897">
    <property type="term" value="F:ribonuclease T2 activity"/>
    <property type="evidence" value="ECO:0007669"/>
    <property type="project" value="UniProtKB-EC"/>
</dbReference>
<dbReference type="GO" id="GO:0005576">
    <property type="term" value="C:extracellular region"/>
    <property type="evidence" value="ECO:0007669"/>
    <property type="project" value="TreeGrafter"/>
</dbReference>
<dbReference type="Gene3D" id="3.90.730.10">
    <property type="entry name" value="Ribonuclease T2-like"/>
    <property type="match status" value="1"/>
</dbReference>
<evidence type="ECO:0000256" key="2">
    <source>
        <dbReference type="ARBA" id="ARBA00004496"/>
    </source>
</evidence>
<evidence type="ECO:0000256" key="4">
    <source>
        <dbReference type="ARBA" id="ARBA00012571"/>
    </source>
</evidence>
<comment type="function">
    <text evidence="14">Rnase which modulates cell survival under stress conditions. Released from the vacuole to the cytoplasm during stress to promote tRNA and rRNA cleavage and to activate separately a downstream pathway that promotes cell death. Involved in cell size, vacuolar morphology and growth at high temperatures and high salt concentration.</text>
</comment>
<evidence type="ECO:0000256" key="12">
    <source>
        <dbReference type="ARBA" id="ARBA00023180"/>
    </source>
</evidence>
<keyword evidence="20" id="KW-1185">Reference proteome</keyword>
<evidence type="ECO:0000313" key="19">
    <source>
        <dbReference type="EMBL" id="GMM51580.1"/>
    </source>
</evidence>
<keyword evidence="10" id="KW-0378">Hydrolase</keyword>
<keyword evidence="13" id="KW-0456">Lyase</keyword>
<evidence type="ECO:0000256" key="14">
    <source>
        <dbReference type="ARBA" id="ARBA00025494"/>
    </source>
</evidence>
<dbReference type="CDD" id="cd01061">
    <property type="entry name" value="RNase_T2_euk"/>
    <property type="match status" value="1"/>
</dbReference>
<feature type="active site" evidence="15">
    <location>
        <position position="147"/>
    </location>
</feature>
<dbReference type="InterPro" id="IPR057328">
    <property type="entry name" value="RNaseT2L_C"/>
</dbReference>
<evidence type="ECO:0000256" key="9">
    <source>
        <dbReference type="ARBA" id="ARBA00022759"/>
    </source>
</evidence>
<dbReference type="EMBL" id="BTGC01000008">
    <property type="protein sequence ID" value="GMM51580.1"/>
    <property type="molecule type" value="Genomic_DNA"/>
</dbReference>
<dbReference type="Pfam" id="PF25488">
    <property type="entry name" value="RNaseT2L_C"/>
    <property type="match status" value="1"/>
</dbReference>
<feature type="region of interest" description="Disordered" evidence="17">
    <location>
        <begin position="271"/>
        <end position="291"/>
    </location>
</feature>
<name>A0AAV5RJ78_STABA</name>
<keyword evidence="6" id="KW-0926">Vacuole</keyword>
<feature type="domain" description="RNase T2-like C-terminal" evidence="18">
    <location>
        <begin position="292"/>
        <end position="401"/>
    </location>
</feature>
<dbReference type="InterPro" id="IPR033697">
    <property type="entry name" value="Ribonuclease_T2_eukaryotic"/>
</dbReference>
<dbReference type="InterPro" id="IPR033130">
    <property type="entry name" value="RNase_T2_His_AS_2"/>
</dbReference>
<evidence type="ECO:0000256" key="10">
    <source>
        <dbReference type="ARBA" id="ARBA00022801"/>
    </source>
</evidence>
<dbReference type="GO" id="GO:0006401">
    <property type="term" value="P:RNA catabolic process"/>
    <property type="evidence" value="ECO:0007669"/>
    <property type="project" value="TreeGrafter"/>
</dbReference>
<dbReference type="EC" id="4.6.1.19" evidence="4"/>
<comment type="caution">
    <text evidence="19">The sequence shown here is derived from an EMBL/GenBank/DDBJ whole genome shotgun (WGS) entry which is preliminary data.</text>
</comment>
<dbReference type="PANTHER" id="PTHR11240:SF22">
    <property type="entry name" value="RIBONUCLEASE T2"/>
    <property type="match status" value="1"/>
</dbReference>
<keyword evidence="5" id="KW-0963">Cytoplasm</keyword>
<evidence type="ECO:0000256" key="1">
    <source>
        <dbReference type="ARBA" id="ARBA00004410"/>
    </source>
</evidence>
<evidence type="ECO:0000256" key="17">
    <source>
        <dbReference type="SAM" id="MobiDB-lite"/>
    </source>
</evidence>